<gene>
    <name evidence="8" type="ORF">AACT_1931</name>
</gene>
<dbReference type="PANTHER" id="PTHR22726">
    <property type="entry name" value="METALLOENDOPEPTIDASE OMA1"/>
    <property type="match status" value="1"/>
</dbReference>
<proteinExistence type="inferred from homology"/>
<evidence type="ECO:0000256" key="1">
    <source>
        <dbReference type="ARBA" id="ARBA00022670"/>
    </source>
</evidence>
<dbReference type="Proteomes" id="UP000503483">
    <property type="component" value="Chromosome"/>
</dbReference>
<dbReference type="GO" id="GO:0016020">
    <property type="term" value="C:membrane"/>
    <property type="evidence" value="ECO:0007669"/>
    <property type="project" value="TreeGrafter"/>
</dbReference>
<dbReference type="EMBL" id="CP042652">
    <property type="protein sequence ID" value="QKE29078.1"/>
    <property type="molecule type" value="Genomic_DNA"/>
</dbReference>
<reference evidence="8 9" key="1">
    <citation type="submission" date="2019-08" db="EMBL/GenBank/DDBJ databases">
        <title>Complete genome sequence of Arcobacter acticola.</title>
        <authorList>
            <person name="Miller W."/>
        </authorList>
    </citation>
    <scope>NUCLEOTIDE SEQUENCE [LARGE SCALE GENOMIC DNA]</scope>
    <source>
        <strain evidence="8 9">KCTC 52212</strain>
    </source>
</reference>
<evidence type="ECO:0000256" key="5">
    <source>
        <dbReference type="ARBA" id="ARBA00023049"/>
    </source>
</evidence>
<dbReference type="PROSITE" id="PS51257">
    <property type="entry name" value="PROKAR_LIPOPROTEIN"/>
    <property type="match status" value="1"/>
</dbReference>
<keyword evidence="4 6" id="KW-0862">Zinc</keyword>
<dbReference type="GO" id="GO:0046872">
    <property type="term" value="F:metal ion binding"/>
    <property type="evidence" value="ECO:0007669"/>
    <property type="project" value="UniProtKB-KW"/>
</dbReference>
<evidence type="ECO:0000256" key="2">
    <source>
        <dbReference type="ARBA" id="ARBA00022723"/>
    </source>
</evidence>
<evidence type="ECO:0000313" key="9">
    <source>
        <dbReference type="Proteomes" id="UP000503483"/>
    </source>
</evidence>
<keyword evidence="9" id="KW-1185">Reference proteome</keyword>
<evidence type="ECO:0000256" key="3">
    <source>
        <dbReference type="ARBA" id="ARBA00022801"/>
    </source>
</evidence>
<evidence type="ECO:0000256" key="6">
    <source>
        <dbReference type="RuleBase" id="RU003983"/>
    </source>
</evidence>
<dbReference type="CDD" id="cd07331">
    <property type="entry name" value="M48C_Oma1_like"/>
    <property type="match status" value="1"/>
</dbReference>
<accession>A0A6M8EKS2</accession>
<dbReference type="InterPro" id="IPR051156">
    <property type="entry name" value="Mito/Outer_Membr_Metalloprot"/>
</dbReference>
<sequence>MKIIKNMVLILLSLIIIIGCTHKTPYTNRSQMIFMSSEEELALGEKSYQEALAEAKVITGTKDANRVKAIGERIAKVADRSDFTWEFNLVEDEALNAFCLPGGKVVVYTGILKAARNDDQLATVISHEIAHALARHGAERMSSAKVQQGIQVLGNVVLAVGAPEYQNVFNQTYGIGTQVGVMLPYGRMQESEADEIGIYLMHKAGYNLQEALKFWENMSEGKQETNEFLSTHPSSSTRIEDIKKVIVKIQSQANI</sequence>
<dbReference type="InterPro" id="IPR001915">
    <property type="entry name" value="Peptidase_M48"/>
</dbReference>
<protein>
    <submittedName>
        <fullName evidence="8">Peptidase, M48 family</fullName>
    </submittedName>
</protein>
<keyword evidence="3 6" id="KW-0378">Hydrolase</keyword>
<comment type="cofactor">
    <cofactor evidence="6">
        <name>Zn(2+)</name>
        <dbReference type="ChEBI" id="CHEBI:29105"/>
    </cofactor>
    <text evidence="6">Binds 1 zinc ion per subunit.</text>
</comment>
<dbReference type="RefSeq" id="WP_172126632.1">
    <property type="nucleotide sequence ID" value="NZ_CP042652.1"/>
</dbReference>
<evidence type="ECO:0000256" key="4">
    <source>
        <dbReference type="ARBA" id="ARBA00022833"/>
    </source>
</evidence>
<keyword evidence="2" id="KW-0479">Metal-binding</keyword>
<dbReference type="GO" id="GO:0004222">
    <property type="term" value="F:metalloendopeptidase activity"/>
    <property type="evidence" value="ECO:0007669"/>
    <property type="project" value="InterPro"/>
</dbReference>
<name>A0A6M8EKS2_9BACT</name>
<dbReference type="Pfam" id="PF01435">
    <property type="entry name" value="Peptidase_M48"/>
    <property type="match status" value="1"/>
</dbReference>
<evidence type="ECO:0000259" key="7">
    <source>
        <dbReference type="Pfam" id="PF01435"/>
    </source>
</evidence>
<dbReference type="Gene3D" id="3.30.2010.10">
    <property type="entry name" value="Metalloproteases ('zincins'), catalytic domain"/>
    <property type="match status" value="1"/>
</dbReference>
<dbReference type="GO" id="GO:0051603">
    <property type="term" value="P:proteolysis involved in protein catabolic process"/>
    <property type="evidence" value="ECO:0007669"/>
    <property type="project" value="TreeGrafter"/>
</dbReference>
<keyword evidence="5 6" id="KW-0482">Metalloprotease</keyword>
<feature type="domain" description="Peptidase M48" evidence="7">
    <location>
        <begin position="63"/>
        <end position="244"/>
    </location>
</feature>
<organism evidence="8 9">
    <name type="scientific">Arcobacter acticola</name>
    <dbReference type="NCBI Taxonomy" id="1849015"/>
    <lineage>
        <taxon>Bacteria</taxon>
        <taxon>Pseudomonadati</taxon>
        <taxon>Campylobacterota</taxon>
        <taxon>Epsilonproteobacteria</taxon>
        <taxon>Campylobacterales</taxon>
        <taxon>Arcobacteraceae</taxon>
        <taxon>Arcobacter</taxon>
    </lineage>
</organism>
<dbReference type="PANTHER" id="PTHR22726:SF1">
    <property type="entry name" value="METALLOENDOPEPTIDASE OMA1, MITOCHONDRIAL"/>
    <property type="match status" value="1"/>
</dbReference>
<comment type="similarity">
    <text evidence="6">Belongs to the peptidase M48 family.</text>
</comment>
<evidence type="ECO:0000313" key="8">
    <source>
        <dbReference type="EMBL" id="QKE29078.1"/>
    </source>
</evidence>
<dbReference type="KEGG" id="paco:AACT_1931"/>
<keyword evidence="1 6" id="KW-0645">Protease</keyword>
<dbReference type="AlphaFoldDB" id="A0A6M8EKS2"/>